<dbReference type="RefSeq" id="WP_149593289.1">
    <property type="nucleotide sequence ID" value="NZ_JBAKAW010000007.1"/>
</dbReference>
<dbReference type="PROSITE" id="PS50075">
    <property type="entry name" value="CARRIER"/>
    <property type="match status" value="1"/>
</dbReference>
<gene>
    <name evidence="3" type="primary">acpP</name>
    <name evidence="5" type="ORF">V6257_08535</name>
</gene>
<sequence>MKSGEKIFAMLSDILQEYFEIEPEDITRTASLYEDLDLDSIDAVDLVVKLREQTGKKIEPDDFKQVRTVQDVIDAIEKLMVVEA</sequence>
<comment type="similarity">
    <text evidence="3">Belongs to the acyl carrier protein (ACP) family.</text>
</comment>
<dbReference type="PANTHER" id="PTHR20863:SF69">
    <property type="entry name" value="ACYL CARRIER PROTEIN"/>
    <property type="match status" value="1"/>
</dbReference>
<feature type="modified residue" description="O-(pantetheine 4'-phosphoryl)serine" evidence="3">
    <location>
        <position position="40"/>
    </location>
</feature>
<accession>A0ABU9H046</accession>
<keyword evidence="3" id="KW-0276">Fatty acid metabolism</keyword>
<reference evidence="5 6" key="1">
    <citation type="submission" date="2024-02" db="EMBL/GenBank/DDBJ databases">
        <title>Bacteria isolated from the canopy kelp, Nereocystis luetkeana.</title>
        <authorList>
            <person name="Pfister C.A."/>
            <person name="Younker I.T."/>
            <person name="Light S.H."/>
        </authorList>
    </citation>
    <scope>NUCLEOTIDE SEQUENCE [LARGE SCALE GENOMIC DNA]</scope>
    <source>
        <strain evidence="5 6">TI.1.03</strain>
    </source>
</reference>
<keyword evidence="3" id="KW-0963">Cytoplasm</keyword>
<keyword evidence="3" id="KW-0443">Lipid metabolism</keyword>
<dbReference type="Gene3D" id="1.10.1200.10">
    <property type="entry name" value="ACP-like"/>
    <property type="match status" value="1"/>
</dbReference>
<dbReference type="InterPro" id="IPR003231">
    <property type="entry name" value="ACP"/>
</dbReference>
<dbReference type="Proteomes" id="UP001371391">
    <property type="component" value="Unassembled WGS sequence"/>
</dbReference>
<keyword evidence="1 3" id="KW-0596">Phosphopantetheine</keyword>
<dbReference type="NCBIfam" id="NF003757">
    <property type="entry name" value="PRK05350.1"/>
    <property type="match status" value="1"/>
</dbReference>
<comment type="function">
    <text evidence="3">Carrier of the growing fatty acid chain in fatty acid biosynthesis.</text>
</comment>
<evidence type="ECO:0000259" key="4">
    <source>
        <dbReference type="PROSITE" id="PS50075"/>
    </source>
</evidence>
<evidence type="ECO:0000256" key="2">
    <source>
        <dbReference type="ARBA" id="ARBA00022553"/>
    </source>
</evidence>
<keyword evidence="3" id="KW-0275">Fatty acid biosynthesis</keyword>
<keyword evidence="2 3" id="KW-0597">Phosphoprotein</keyword>
<dbReference type="HAMAP" id="MF_01217">
    <property type="entry name" value="Acyl_carrier"/>
    <property type="match status" value="1"/>
</dbReference>
<dbReference type="PANTHER" id="PTHR20863">
    <property type="entry name" value="ACYL CARRIER PROTEIN"/>
    <property type="match status" value="1"/>
</dbReference>
<evidence type="ECO:0000256" key="3">
    <source>
        <dbReference type="HAMAP-Rule" id="MF_01217"/>
    </source>
</evidence>
<proteinExistence type="inferred from homology"/>
<dbReference type="InterPro" id="IPR009081">
    <property type="entry name" value="PP-bd_ACP"/>
</dbReference>
<comment type="pathway">
    <text evidence="3">Lipid metabolism; fatty acid biosynthesis.</text>
</comment>
<protein>
    <recommendedName>
        <fullName evidence="3">Acyl carrier protein</fullName>
        <shortName evidence="3">ACP</shortName>
    </recommendedName>
</protein>
<keyword evidence="6" id="KW-1185">Reference proteome</keyword>
<dbReference type="InterPro" id="IPR036736">
    <property type="entry name" value="ACP-like_sf"/>
</dbReference>
<name>A0ABU9H046_9GAMM</name>
<comment type="subcellular location">
    <subcellularLocation>
        <location evidence="3">Cytoplasm</location>
    </subcellularLocation>
</comment>
<organism evidence="5 6">
    <name type="scientific">Pseudoalteromonas issachenkonii</name>
    <dbReference type="NCBI Taxonomy" id="152297"/>
    <lineage>
        <taxon>Bacteria</taxon>
        <taxon>Pseudomonadati</taxon>
        <taxon>Pseudomonadota</taxon>
        <taxon>Gammaproteobacteria</taxon>
        <taxon>Alteromonadales</taxon>
        <taxon>Pseudoalteromonadaceae</taxon>
        <taxon>Pseudoalteromonas</taxon>
    </lineage>
</organism>
<evidence type="ECO:0000313" key="6">
    <source>
        <dbReference type="Proteomes" id="UP001371391"/>
    </source>
</evidence>
<comment type="PTM">
    <text evidence="3">4'-phosphopantetheine is transferred from CoA to a specific serine of apo-ACP by AcpS. This modification is essential for activity because fatty acids are bound in thioester linkage to the sulfhydryl of the prosthetic group.</text>
</comment>
<dbReference type="EMBL" id="JBAKAW010000007">
    <property type="protein sequence ID" value="MEL0655071.1"/>
    <property type="molecule type" value="Genomic_DNA"/>
</dbReference>
<feature type="domain" description="Carrier" evidence="4">
    <location>
        <begin position="5"/>
        <end position="80"/>
    </location>
</feature>
<evidence type="ECO:0000313" key="5">
    <source>
        <dbReference type="EMBL" id="MEL0655071.1"/>
    </source>
</evidence>
<dbReference type="SUPFAM" id="SSF47336">
    <property type="entry name" value="ACP-like"/>
    <property type="match status" value="1"/>
</dbReference>
<keyword evidence="3" id="KW-0444">Lipid biosynthesis</keyword>
<dbReference type="Pfam" id="PF00550">
    <property type="entry name" value="PP-binding"/>
    <property type="match status" value="1"/>
</dbReference>
<comment type="caution">
    <text evidence="5">The sequence shown here is derived from an EMBL/GenBank/DDBJ whole genome shotgun (WGS) entry which is preliminary data.</text>
</comment>
<evidence type="ECO:0000256" key="1">
    <source>
        <dbReference type="ARBA" id="ARBA00022450"/>
    </source>
</evidence>